<feature type="region of interest" description="Disordered" evidence="1">
    <location>
        <begin position="987"/>
        <end position="1112"/>
    </location>
</feature>
<sequence>MISLFGRNRSLAAAEEITPFVPDGFMTLTLTPPSDLPAAHPSSIASNPTPHVNASTASLPGGYVHVTGPAAPATYGHLAHAGHVVLGLEQVARVVERACAELISRGGMSTPFTFATSAPPGAPPLPFSAAGVRKLVDAFLGTLVIAIGREYDAARQRWEDEARFAGMHDLAVLLRWALARVVRVKTTESVGQQEYRGLLDIDTYIAWRDAERACRYPPTYFREFVEMTMDTRDSGDSSGAGTPPAEFGARPPRSPRLSPSGADALKGTIYTLFNLMSRLTAHAATSGHTPPTLAPLFGPLLFGLGPMGSAGVRQGNPGTPLHQTYQAYLKATSAFEHLMLAFFRMQDADAPSALGVPTRLKDWIKGYPNVLTGFATEGPQGRQKPRTTQRTVRVLSVRRNVRLYSPDLVRSASAWATYRSPDAGPGSMQNNSFAQSREWKRISENGPVQFSEPYRRRMDMTSTCVPDVGYQAPQPIAYGEGKTKNDLTVPSVTTDGSERFSSLADMKWGEFEALGFDFTDSASTGRDSGYGSGLLSPSGVGSLYAPGMLRRGASHPGAYRVSNIDDRLQFDLTESARASRQEKRQTLSWTDFSTAGFSRTDGPLSATLQFSNPLDPMGLGLCNSNNVMDVEREMKARMAEMTKKLKKREKASSHFVSFLASPASQALPPFTWDTTPVIGAEQVLEEAFVDVFCDLLAGGWGVGNTTWADCQWALVEYKSMPQNTLILFEEYVPVEYRHQLAERLDTPRKRLPSLFTSSPGRNSTSHLSPGRGPPTPRKSPSVPSMSPDASKSSKKESRKNREKKEKKEKKARREKEKKDKAVRLTPVPVLEGNEKPNTKAPTPREMEFEGLLSGKGLGETKVISLSQEDQLDSGAMSESTAGSSLTARRIGDGRAASSNGHTSEFGAFPDHVASASATPSRSKGRFRLLSTPKSRTKLGEKPAAYDAVDFEARLTSDSEDEGRGEAGKVEEERWVDILVSSQARRIEGQRYEARVRAPAPAGPRSKPRQQLTEDGEDDLTDPEQASRAVEQALAGVRDRRSIDVDELKIETVPHRERGMPGFSVERGYKFESSEGEDSEDARTPRQASYEDSPEGVDHDEPGAEESPLTKIKARRLQMGSYFAAHPERANLHTVAFPERPSVDSTVDSSGRPSTESYNPSESLSSTGPDEYGRPSFESYNATPMVEDDSEDGSFDPYDVHPSFDDPRARFEVDSEEMGGTASSNGHVNGSSIPAPSTTLRPLPKPAQPSPLSSSYAPQSAPESLKPNSIVGSKTAGLIAMFREKELQTMSTSQDPPPSQIPVLAPAARTAAMAPSPSPPKVVAPMPRVSPPRTSPSESPAPIIIQTPASVSIPPDPVLLNDTGRSSPGRYIHGAPLHNVMEEEEEEA</sequence>
<evidence type="ECO:0000313" key="3">
    <source>
        <dbReference type="Proteomes" id="UP000054144"/>
    </source>
</evidence>
<feature type="compositionally biased region" description="Basic and acidic residues" evidence="1">
    <location>
        <begin position="832"/>
        <end position="845"/>
    </location>
</feature>
<protein>
    <submittedName>
        <fullName evidence="2">Uncharacterized protein</fullName>
    </submittedName>
</protein>
<feature type="region of interest" description="Disordered" evidence="1">
    <location>
        <begin position="231"/>
        <end position="260"/>
    </location>
</feature>
<feature type="compositionally biased region" description="Basic and acidic residues" evidence="1">
    <location>
        <begin position="1197"/>
        <end position="1212"/>
    </location>
</feature>
<gene>
    <name evidence="2" type="ORF">FISHEDRAFT_69763</name>
</gene>
<feature type="compositionally biased region" description="Basic and acidic residues" evidence="1">
    <location>
        <begin position="950"/>
        <end position="973"/>
    </location>
</feature>
<dbReference type="EMBL" id="KN881641">
    <property type="protein sequence ID" value="KIY52532.1"/>
    <property type="molecule type" value="Genomic_DNA"/>
</dbReference>
<feature type="compositionally biased region" description="Polar residues" evidence="1">
    <location>
        <begin position="876"/>
        <end position="886"/>
    </location>
</feature>
<dbReference type="PANTHER" id="PTHR28093">
    <property type="entry name" value="MORPHOGENESIS-RELATED PROTEIN MSB1"/>
    <property type="match status" value="1"/>
</dbReference>
<organism evidence="2 3">
    <name type="scientific">Fistulina hepatica ATCC 64428</name>
    <dbReference type="NCBI Taxonomy" id="1128425"/>
    <lineage>
        <taxon>Eukaryota</taxon>
        <taxon>Fungi</taxon>
        <taxon>Dikarya</taxon>
        <taxon>Basidiomycota</taxon>
        <taxon>Agaricomycotina</taxon>
        <taxon>Agaricomycetes</taxon>
        <taxon>Agaricomycetidae</taxon>
        <taxon>Agaricales</taxon>
        <taxon>Fistulinaceae</taxon>
        <taxon>Fistulina</taxon>
    </lineage>
</organism>
<feature type="compositionally biased region" description="Polar residues" evidence="1">
    <location>
        <begin position="1249"/>
        <end position="1270"/>
    </location>
</feature>
<feature type="compositionally biased region" description="Basic and acidic residues" evidence="1">
    <location>
        <begin position="811"/>
        <end position="822"/>
    </location>
</feature>
<feature type="compositionally biased region" description="Basic and acidic residues" evidence="1">
    <location>
        <begin position="1036"/>
        <end position="1058"/>
    </location>
</feature>
<evidence type="ECO:0000313" key="2">
    <source>
        <dbReference type="EMBL" id="KIY52532.1"/>
    </source>
</evidence>
<proteinExistence type="predicted"/>
<dbReference type="Proteomes" id="UP000054144">
    <property type="component" value="Unassembled WGS sequence"/>
</dbReference>
<feature type="region of interest" description="Disordered" evidence="1">
    <location>
        <begin position="1132"/>
        <end position="1270"/>
    </location>
</feature>
<feature type="compositionally biased region" description="Polar residues" evidence="1">
    <location>
        <begin position="754"/>
        <end position="767"/>
    </location>
</feature>
<feature type="region of interest" description="Disordered" evidence="1">
    <location>
        <begin position="867"/>
        <end position="973"/>
    </location>
</feature>
<dbReference type="PANTHER" id="PTHR28093:SF1">
    <property type="entry name" value="MORPHOGENESIS-RELATED PROTEIN MSB1"/>
    <property type="match status" value="1"/>
</dbReference>
<feature type="compositionally biased region" description="Pro residues" evidence="1">
    <location>
        <begin position="1315"/>
        <end position="1333"/>
    </location>
</feature>
<feature type="compositionally biased region" description="Polar residues" evidence="1">
    <location>
        <begin position="1220"/>
        <end position="1239"/>
    </location>
</feature>
<feature type="region of interest" description="Disordered" evidence="1">
    <location>
        <begin position="1307"/>
        <end position="1387"/>
    </location>
</feature>
<dbReference type="InterPro" id="IPR037508">
    <property type="entry name" value="Msb1/Mug8"/>
</dbReference>
<name>A0A0D7ALR2_9AGAR</name>
<evidence type="ECO:0000256" key="1">
    <source>
        <dbReference type="SAM" id="MobiDB-lite"/>
    </source>
</evidence>
<dbReference type="OrthoDB" id="3362494at2759"/>
<feature type="compositionally biased region" description="Polar residues" evidence="1">
    <location>
        <begin position="1142"/>
        <end position="1167"/>
    </location>
</feature>
<feature type="region of interest" description="Disordered" evidence="1">
    <location>
        <begin position="747"/>
        <end position="845"/>
    </location>
</feature>
<keyword evidence="3" id="KW-1185">Reference proteome</keyword>
<reference evidence="2 3" key="1">
    <citation type="journal article" date="2015" name="Fungal Genet. Biol.">
        <title>Evolution of novel wood decay mechanisms in Agaricales revealed by the genome sequences of Fistulina hepatica and Cylindrobasidium torrendii.</title>
        <authorList>
            <person name="Floudas D."/>
            <person name="Held B.W."/>
            <person name="Riley R."/>
            <person name="Nagy L.G."/>
            <person name="Koehler G."/>
            <person name="Ransdell A.S."/>
            <person name="Younus H."/>
            <person name="Chow J."/>
            <person name="Chiniquy J."/>
            <person name="Lipzen A."/>
            <person name="Tritt A."/>
            <person name="Sun H."/>
            <person name="Haridas S."/>
            <person name="LaButti K."/>
            <person name="Ohm R.A."/>
            <person name="Kues U."/>
            <person name="Blanchette R.A."/>
            <person name="Grigoriev I.V."/>
            <person name="Minto R.E."/>
            <person name="Hibbett D.S."/>
        </authorList>
    </citation>
    <scope>NUCLEOTIDE SEQUENCE [LARGE SCALE GENOMIC DNA]</scope>
    <source>
        <strain evidence="2 3">ATCC 64428</strain>
    </source>
</reference>
<feature type="compositionally biased region" description="Basic residues" evidence="1">
    <location>
        <begin position="796"/>
        <end position="810"/>
    </location>
</feature>
<accession>A0A0D7ALR2</accession>